<dbReference type="AlphaFoldDB" id="W9CUR3"/>
<dbReference type="Proteomes" id="UP000019487">
    <property type="component" value="Unassembled WGS sequence"/>
</dbReference>
<keyword evidence="1" id="KW-0862">Zinc</keyword>
<evidence type="ECO:0000313" key="4">
    <source>
        <dbReference type="EMBL" id="ESZ98270.1"/>
    </source>
</evidence>
<accession>W9CUR3</accession>
<organism evidence="4 5">
    <name type="scientific">Sclerotinia borealis (strain F-4128)</name>
    <dbReference type="NCBI Taxonomy" id="1432307"/>
    <lineage>
        <taxon>Eukaryota</taxon>
        <taxon>Fungi</taxon>
        <taxon>Dikarya</taxon>
        <taxon>Ascomycota</taxon>
        <taxon>Pezizomycotina</taxon>
        <taxon>Leotiomycetes</taxon>
        <taxon>Helotiales</taxon>
        <taxon>Sclerotiniaceae</taxon>
        <taxon>Sclerotinia</taxon>
    </lineage>
</organism>
<dbReference type="EMBL" id="AYSA01000046">
    <property type="protein sequence ID" value="ESZ98270.1"/>
    <property type="molecule type" value="Genomic_DNA"/>
</dbReference>
<reference evidence="4 5" key="1">
    <citation type="journal article" date="2014" name="Genome Announc.">
        <title>Draft genome sequence of Sclerotinia borealis, a psychrophilic plant pathogenic fungus.</title>
        <authorList>
            <person name="Mardanov A.V."/>
            <person name="Beletsky A.V."/>
            <person name="Kadnikov V.V."/>
            <person name="Ignatov A.N."/>
            <person name="Ravin N.V."/>
        </authorList>
    </citation>
    <scope>NUCLEOTIDE SEQUENCE [LARGE SCALE GENOMIC DNA]</scope>
    <source>
        <strain evidence="5">F-4157</strain>
    </source>
</reference>
<feature type="compositionally biased region" description="Low complexity" evidence="2">
    <location>
        <begin position="512"/>
        <end position="545"/>
    </location>
</feature>
<sequence>MSSPLPSFSDLYISKTMHSTRSGQVYSHQFLRGKAPAGDSDSDNDSNHSIDSDNDNEDEEQDMEGIERGSQEFDVFLSDEESEEDESNESLHTVLAVDHCRLVRPRRQSQGQLTPYFAFQVGVAEVKPVSIRISSLRRGGEEKCSCAIEPCFHIIRLKSAMGISAGDDCYERLDERGMSNVCDELEWDFSDEPYLFPAPQWTLRNERLRTSSTSRRREGDVRDMLSYFHPHAVADEYRDIFDFAVHNDDVLVPCNLEATLAKLLTQDDVIFHRFEQHFPRESRDMLYLHKMEDKFQESLQQLDEYADSGNLSNWNAMAPSDNAVFEHNVPWCAQTLIHVSDSMRDNLKWRVGMSRHNQLQAAAILVRMLEAVRMRNVDAYPNHSFRRNRPHGEQLTNRNLYLNLLGPQSEDIPGRSDFIIDALETLPGNVVAASDFVDRLDRLRADLSSIAFVSPRRLFVNRLGQLVSKLRANYGLPVVSISSSMPATSAFGADLNTSYSVGSSSSSYAIAGPSSLGGPSSSSRARLGSSTRSTLGKRSGRSASSSDRRGKRAMK</sequence>
<dbReference type="GO" id="GO:0008270">
    <property type="term" value="F:zinc ion binding"/>
    <property type="evidence" value="ECO:0007669"/>
    <property type="project" value="UniProtKB-KW"/>
</dbReference>
<name>W9CUR3_SCLBF</name>
<evidence type="ECO:0000256" key="1">
    <source>
        <dbReference type="PROSITE-ProRule" id="PRU00325"/>
    </source>
</evidence>
<protein>
    <recommendedName>
        <fullName evidence="3">SWIM-type domain-containing protein</fullName>
    </recommendedName>
</protein>
<proteinExistence type="predicted"/>
<feature type="region of interest" description="Disordered" evidence="2">
    <location>
        <begin position="21"/>
        <end position="69"/>
    </location>
</feature>
<keyword evidence="5" id="KW-1185">Reference proteome</keyword>
<evidence type="ECO:0000259" key="3">
    <source>
        <dbReference type="PROSITE" id="PS50966"/>
    </source>
</evidence>
<feature type="region of interest" description="Disordered" evidence="2">
    <location>
        <begin position="512"/>
        <end position="555"/>
    </location>
</feature>
<keyword evidence="1" id="KW-0863">Zinc-finger</keyword>
<evidence type="ECO:0000256" key="2">
    <source>
        <dbReference type="SAM" id="MobiDB-lite"/>
    </source>
</evidence>
<dbReference type="InterPro" id="IPR007527">
    <property type="entry name" value="Znf_SWIM"/>
</dbReference>
<comment type="caution">
    <text evidence="4">The sequence shown here is derived from an EMBL/GenBank/DDBJ whole genome shotgun (WGS) entry which is preliminary data.</text>
</comment>
<evidence type="ECO:0000313" key="5">
    <source>
        <dbReference type="Proteomes" id="UP000019487"/>
    </source>
</evidence>
<feature type="compositionally biased region" description="Acidic residues" evidence="2">
    <location>
        <begin position="52"/>
        <end position="64"/>
    </location>
</feature>
<dbReference type="OrthoDB" id="5387895at2759"/>
<dbReference type="PROSITE" id="PS50966">
    <property type="entry name" value="ZF_SWIM"/>
    <property type="match status" value="1"/>
</dbReference>
<gene>
    <name evidence="4" type="ORF">SBOR_1366</name>
</gene>
<feature type="domain" description="SWIM-type" evidence="3">
    <location>
        <begin position="129"/>
        <end position="162"/>
    </location>
</feature>
<keyword evidence="1" id="KW-0479">Metal-binding</keyword>
<dbReference type="HOGENOM" id="CLU_497112_0_0_1"/>